<dbReference type="InterPro" id="IPR050324">
    <property type="entry name" value="CDP-alcohol_PTase-I"/>
</dbReference>
<dbReference type="Pfam" id="PF13344">
    <property type="entry name" value="Hydrolase_6"/>
    <property type="match status" value="1"/>
</dbReference>
<reference evidence="3" key="1">
    <citation type="submission" date="2016-11" db="UniProtKB">
        <authorList>
            <consortium name="WormBaseParasite"/>
        </authorList>
    </citation>
    <scope>IDENTIFICATION</scope>
</reference>
<dbReference type="GO" id="GO:0046474">
    <property type="term" value="P:glycerophospholipid biosynthetic process"/>
    <property type="evidence" value="ECO:0007669"/>
    <property type="project" value="TreeGrafter"/>
</dbReference>
<dbReference type="PANTHER" id="PTHR14269:SF4">
    <property type="entry name" value="CAT EYE SYNDROME CRITICAL REGION PROTEIN 5"/>
    <property type="match status" value="1"/>
</dbReference>
<evidence type="ECO:0000256" key="1">
    <source>
        <dbReference type="SAM" id="MobiDB-lite"/>
    </source>
</evidence>
<dbReference type="AlphaFoldDB" id="A0A1I8I9J9"/>
<feature type="region of interest" description="Disordered" evidence="1">
    <location>
        <begin position="1133"/>
        <end position="1153"/>
    </location>
</feature>
<feature type="compositionally biased region" description="Acidic residues" evidence="1">
    <location>
        <begin position="740"/>
        <end position="750"/>
    </location>
</feature>
<evidence type="ECO:0000313" key="3">
    <source>
        <dbReference type="WBParaSite" id="maker-uti_cns_0010833-snap-gene-0.2-mRNA-1"/>
    </source>
</evidence>
<dbReference type="NCBIfam" id="TIGR01460">
    <property type="entry name" value="HAD-SF-IIA"/>
    <property type="match status" value="1"/>
</dbReference>
<dbReference type="GO" id="GO:0005739">
    <property type="term" value="C:mitochondrion"/>
    <property type="evidence" value="ECO:0007669"/>
    <property type="project" value="TreeGrafter"/>
</dbReference>
<dbReference type="PANTHER" id="PTHR14269">
    <property type="entry name" value="CDP-DIACYLGLYCEROL--GLYCEROL-3-PHOSPHATE 3-PHOSPHATIDYLTRANSFERASE-RELATED"/>
    <property type="match status" value="1"/>
</dbReference>
<sequence length="1153" mass="129733">AGQLVESVLLGFGRHEALGSGQLDERNLPESASSPANGRTFSTSPFFTFLAPVAICSQASLKAKHCAFSSSSSSSLSRHRPRVVQLVELGRGDVLEHVAAHLRLVQLFKLHRPRYGRGASESRMEESADSTAIQHGDHEVHAAVHLQPVQRARPGQVALQREALAPDAGVASNQVEIAEIHRIPDEEEAFAARQVGGLGQPDRLLELHVRWGSARAGFGLRLARFCLSFTMTSPWTRPRICEPRRIRGRNRLARPEFTHSRQWAPLSSEYCIISRMLSTLAHTSPTRRSTWLRCDLRRVVARVVAFVEWRKFQLVEVGVRVVHRAGGVEKGDFVKMYSSDWARESRLDTSLLFVGVCRCRLLLSSFLDRPVSDWLCSIRCFTAWLAAADFFVLPMPNRGRRLPTLPLTASAVCCCSDGGSGGGSGGGGRTSVLSRGRFSSLSTSSREQLANLVAETIIKYYKMASTEHKILSTGSIEYYLEVFKLDSPLASQSNDRVHDCGIVTREEDRYLLYRTPSIMVKAHVKIQKSIANHDWLIGFVQATDRMESENVFGSSGKARWELHPLKSGKQKMVNSSSGNSSTPYIMGNNVLRIRRGEMRKCTTCIQFEEYHEPTINWWILSRSNRLTKVVRRNRIVLWLVAFRTRKSLVELEAGEIDWRSEKISVLATEVGHIDIDPDQSLELLERRKLENLHCQNQKQQQQQQQQQKQQLFKLCNQPVKAGKNMGSNGTSDREDLSSCDAEEASDAFDDPGVEETKIEFGVLFDIDGVIALGLNPLPQAREAIRMLICPETGRPRVPFAFVTNGCALGDSKAKKLSQWFDVQVSPDQCIHSQSPLSVFTKWHHKRVLLGFTNVCELEDVKKAYPLLDMVDHNNRKSVANGYVENPDFPRIECIISIGEPDRWESYLQLIIDLLVTNGKPDKAPERYPDTHLPILACNMDLVFKAEACMPRFGHGSFLLCLEALYEKITGNALQYTHLIGKPSEITYRFSEHTIAKLAMQIPGAGRIKRIYFVGDNPEVDIKGANLYNKYLGRYRRLSGSLSGPPTIEQIRAIRRQIDISKSRMIPDDAEFMEHSAKLFISILVGTGVYNPNATSMCGPHVYHGHRDIERDDELTKPHFYFDDCHKAKPHRLVKNHQSARKSVDTESRKVSFV</sequence>
<organism evidence="2 3">
    <name type="scientific">Macrostomum lignano</name>
    <dbReference type="NCBI Taxonomy" id="282301"/>
    <lineage>
        <taxon>Eukaryota</taxon>
        <taxon>Metazoa</taxon>
        <taxon>Spiralia</taxon>
        <taxon>Lophotrochozoa</taxon>
        <taxon>Platyhelminthes</taxon>
        <taxon>Rhabditophora</taxon>
        <taxon>Macrostomorpha</taxon>
        <taxon>Macrostomida</taxon>
        <taxon>Macrostomidae</taxon>
        <taxon>Macrostomum</taxon>
    </lineage>
</organism>
<dbReference type="InterPro" id="IPR006357">
    <property type="entry name" value="HAD-SF_hydro_IIA"/>
</dbReference>
<keyword evidence="2" id="KW-1185">Reference proteome</keyword>
<protein>
    <submittedName>
        <fullName evidence="3">SET domain-containing protein</fullName>
    </submittedName>
</protein>
<accession>A0A1I8I9J9</accession>
<feature type="region of interest" description="Disordered" evidence="1">
    <location>
        <begin position="722"/>
        <end position="750"/>
    </location>
</feature>
<dbReference type="InterPro" id="IPR006353">
    <property type="entry name" value="HAD-SF_hydro_IIA_CECR5"/>
</dbReference>
<dbReference type="WBParaSite" id="maker-uti_cns_0010833-snap-gene-0.2-mRNA-1">
    <property type="protein sequence ID" value="maker-uti_cns_0010833-snap-gene-0.2-mRNA-1"/>
    <property type="gene ID" value="maker-uti_cns_0010833-snap-gene-0.2"/>
</dbReference>
<proteinExistence type="predicted"/>
<feature type="compositionally biased region" description="Basic and acidic residues" evidence="1">
    <location>
        <begin position="1141"/>
        <end position="1153"/>
    </location>
</feature>
<dbReference type="Proteomes" id="UP000095280">
    <property type="component" value="Unplaced"/>
</dbReference>
<evidence type="ECO:0000313" key="2">
    <source>
        <dbReference type="Proteomes" id="UP000095280"/>
    </source>
</evidence>
<dbReference type="InterPro" id="IPR036412">
    <property type="entry name" value="HAD-like_sf"/>
</dbReference>
<dbReference type="InterPro" id="IPR023214">
    <property type="entry name" value="HAD_sf"/>
</dbReference>
<dbReference type="NCBIfam" id="TIGR01456">
    <property type="entry name" value="CECR5"/>
    <property type="match status" value="1"/>
</dbReference>
<dbReference type="SUPFAM" id="SSF56784">
    <property type="entry name" value="HAD-like"/>
    <property type="match status" value="1"/>
</dbReference>
<dbReference type="Gene3D" id="3.40.50.1000">
    <property type="entry name" value="HAD superfamily/HAD-like"/>
    <property type="match status" value="2"/>
</dbReference>
<name>A0A1I8I9J9_9PLAT</name>